<sequence>MHSTIKLDRIDKQILQLMQANARISNLELADSVGLSPTPCSRRVKRLEESGIIDKHVTLLKPSALGLNLTAMIGISMDRHTPERFENFQTSVSLLPEVLECLIVTGQSADFLLKVIVRDMQHYEQFLLGYITKLEGVTGVHSSFVLREVIKKTALPLD</sequence>
<evidence type="ECO:0000256" key="1">
    <source>
        <dbReference type="ARBA" id="ARBA00023015"/>
    </source>
</evidence>
<keyword evidence="2" id="KW-0238">DNA-binding</keyword>
<dbReference type="CDD" id="cd00090">
    <property type="entry name" value="HTH_ARSR"/>
    <property type="match status" value="1"/>
</dbReference>
<keyword evidence="3" id="KW-0804">Transcription</keyword>
<keyword evidence="1" id="KW-0805">Transcription regulation</keyword>
<accession>A0ABU9HCJ2</accession>
<dbReference type="PANTHER" id="PTHR30154:SF34">
    <property type="entry name" value="TRANSCRIPTIONAL REGULATOR AZLB"/>
    <property type="match status" value="1"/>
</dbReference>
<gene>
    <name evidence="5" type="ORF">V6255_10650</name>
</gene>
<dbReference type="EMBL" id="JBAKBA010000022">
    <property type="protein sequence ID" value="MEL0659597.1"/>
    <property type="molecule type" value="Genomic_DNA"/>
</dbReference>
<keyword evidence="6" id="KW-1185">Reference proteome</keyword>
<dbReference type="Gene3D" id="1.10.10.10">
    <property type="entry name" value="Winged helix-like DNA-binding domain superfamily/Winged helix DNA-binding domain"/>
    <property type="match status" value="1"/>
</dbReference>
<feature type="domain" description="HTH asnC-type" evidence="4">
    <location>
        <begin position="7"/>
        <end position="68"/>
    </location>
</feature>
<dbReference type="InterPro" id="IPR036390">
    <property type="entry name" value="WH_DNA-bd_sf"/>
</dbReference>
<dbReference type="InterPro" id="IPR036388">
    <property type="entry name" value="WH-like_DNA-bd_sf"/>
</dbReference>
<dbReference type="PROSITE" id="PS50956">
    <property type="entry name" value="HTH_ASNC_2"/>
    <property type="match status" value="1"/>
</dbReference>
<dbReference type="Pfam" id="PF13412">
    <property type="entry name" value="HTH_24"/>
    <property type="match status" value="1"/>
</dbReference>
<protein>
    <submittedName>
        <fullName evidence="5">Lrp/AsnC family transcriptional regulator</fullName>
    </submittedName>
</protein>
<evidence type="ECO:0000256" key="2">
    <source>
        <dbReference type="ARBA" id="ARBA00023125"/>
    </source>
</evidence>
<proteinExistence type="predicted"/>
<evidence type="ECO:0000256" key="3">
    <source>
        <dbReference type="ARBA" id="ARBA00023163"/>
    </source>
</evidence>
<dbReference type="InterPro" id="IPR019888">
    <property type="entry name" value="Tscrpt_reg_AsnC-like"/>
</dbReference>
<dbReference type="InterPro" id="IPR019887">
    <property type="entry name" value="Tscrpt_reg_AsnC/Lrp_C"/>
</dbReference>
<dbReference type="InterPro" id="IPR019885">
    <property type="entry name" value="Tscrpt_reg_HTH_AsnC-type_CS"/>
</dbReference>
<dbReference type="PRINTS" id="PR00033">
    <property type="entry name" value="HTHASNC"/>
</dbReference>
<organism evidence="5 6">
    <name type="scientific">Psychromonas arctica</name>
    <dbReference type="NCBI Taxonomy" id="168275"/>
    <lineage>
        <taxon>Bacteria</taxon>
        <taxon>Pseudomonadati</taxon>
        <taxon>Pseudomonadota</taxon>
        <taxon>Gammaproteobacteria</taxon>
        <taxon>Alteromonadales</taxon>
        <taxon>Psychromonadaceae</taxon>
        <taxon>Psychromonas</taxon>
    </lineage>
</organism>
<evidence type="ECO:0000313" key="6">
    <source>
        <dbReference type="Proteomes" id="UP001366060"/>
    </source>
</evidence>
<dbReference type="SMART" id="SM00344">
    <property type="entry name" value="HTH_ASNC"/>
    <property type="match status" value="1"/>
</dbReference>
<dbReference type="SUPFAM" id="SSF54909">
    <property type="entry name" value="Dimeric alpha+beta barrel"/>
    <property type="match status" value="1"/>
</dbReference>
<comment type="caution">
    <text evidence="5">The sequence shown here is derived from an EMBL/GenBank/DDBJ whole genome shotgun (WGS) entry which is preliminary data.</text>
</comment>
<dbReference type="Pfam" id="PF01037">
    <property type="entry name" value="AsnC_trans_reg"/>
    <property type="match status" value="1"/>
</dbReference>
<dbReference type="PANTHER" id="PTHR30154">
    <property type="entry name" value="LEUCINE-RESPONSIVE REGULATORY PROTEIN"/>
    <property type="match status" value="1"/>
</dbReference>
<dbReference type="PROSITE" id="PS00519">
    <property type="entry name" value="HTH_ASNC_1"/>
    <property type="match status" value="1"/>
</dbReference>
<evidence type="ECO:0000259" key="4">
    <source>
        <dbReference type="PROSITE" id="PS50956"/>
    </source>
</evidence>
<dbReference type="InterPro" id="IPR011991">
    <property type="entry name" value="ArsR-like_HTH"/>
</dbReference>
<dbReference type="RefSeq" id="WP_341628139.1">
    <property type="nucleotide sequence ID" value="NZ_JBAKBA010000022.1"/>
</dbReference>
<dbReference type="Gene3D" id="3.30.70.920">
    <property type="match status" value="1"/>
</dbReference>
<name>A0ABU9HCJ2_9GAMM</name>
<reference evidence="5 6" key="1">
    <citation type="submission" date="2024-02" db="EMBL/GenBank/DDBJ databases">
        <title>Bacteria isolated from the canopy kelp, Nereocystis luetkeana.</title>
        <authorList>
            <person name="Pfister C.A."/>
            <person name="Younker I.T."/>
            <person name="Light S.H."/>
        </authorList>
    </citation>
    <scope>NUCLEOTIDE SEQUENCE [LARGE SCALE GENOMIC DNA]</scope>
    <source>
        <strain evidence="5 6">TI.2.07</strain>
    </source>
</reference>
<dbReference type="SUPFAM" id="SSF46785">
    <property type="entry name" value="Winged helix' DNA-binding domain"/>
    <property type="match status" value="1"/>
</dbReference>
<dbReference type="InterPro" id="IPR000485">
    <property type="entry name" value="AsnC-type_HTH_dom"/>
</dbReference>
<dbReference type="InterPro" id="IPR011008">
    <property type="entry name" value="Dimeric_a/b-barrel"/>
</dbReference>
<dbReference type="Proteomes" id="UP001366060">
    <property type="component" value="Unassembled WGS sequence"/>
</dbReference>
<evidence type="ECO:0000313" key="5">
    <source>
        <dbReference type="EMBL" id="MEL0659597.1"/>
    </source>
</evidence>